<dbReference type="PRINTS" id="PR00116">
    <property type="entry name" value="ARGINASE"/>
</dbReference>
<evidence type="ECO:0000313" key="4">
    <source>
        <dbReference type="EMBL" id="MXN18562.1"/>
    </source>
</evidence>
<sequence length="324" mass="33688">MTSSPNLGALYGAAGTETTFLGLAAAPELSAVTAPMALIGAPGATPYASVGSYCAEGPDALRLATRAFTANLDHHDFDLGGRLFPRPELRAVDCGNLPHQEGQPAANREAIRTAIATLLERGAVPLLMGGDDSVPIPMLEAVNARAAAEGRKLTVLQIDAHIDWRDSHMDETQGLSSTMRRASELSQVERIVQVGARGIGSAGVNDVADALAWGVTFVPGRTFHRIGAAAVLEMIPRGADVVICIDADALDPGILPGVIGRAPGGLSYGDVCDLIEGVAARGRIRAMDFVEFMPERDVDGIGALTFARIIMTSMGVIARAVDAG</sequence>
<dbReference type="InterPro" id="IPR006035">
    <property type="entry name" value="Ureohydrolase"/>
</dbReference>
<name>A0A6L7G4F1_9RHOB</name>
<dbReference type="PANTHER" id="PTHR11358:SF26">
    <property type="entry name" value="GUANIDINO ACID HYDROLASE, MITOCHONDRIAL"/>
    <property type="match status" value="1"/>
</dbReference>
<dbReference type="EMBL" id="WUMU01000013">
    <property type="protein sequence ID" value="MXN18562.1"/>
    <property type="molecule type" value="Genomic_DNA"/>
</dbReference>
<dbReference type="PIRSF" id="PIRSF036979">
    <property type="entry name" value="Arginase"/>
    <property type="match status" value="1"/>
</dbReference>
<keyword evidence="2" id="KW-0378">Hydrolase</keyword>
<evidence type="ECO:0000256" key="1">
    <source>
        <dbReference type="ARBA" id="ARBA00022723"/>
    </source>
</evidence>
<keyword evidence="1" id="KW-0479">Metal-binding</keyword>
<dbReference type="PANTHER" id="PTHR11358">
    <property type="entry name" value="ARGINASE/AGMATINASE"/>
    <property type="match status" value="1"/>
</dbReference>
<protein>
    <submittedName>
        <fullName evidence="4">Arginase</fullName>
    </submittedName>
</protein>
<dbReference type="GO" id="GO:0046872">
    <property type="term" value="F:metal ion binding"/>
    <property type="evidence" value="ECO:0007669"/>
    <property type="project" value="UniProtKB-KW"/>
</dbReference>
<keyword evidence="5" id="KW-1185">Reference proteome</keyword>
<dbReference type="Gene3D" id="3.40.800.10">
    <property type="entry name" value="Ureohydrolase domain"/>
    <property type="match status" value="1"/>
</dbReference>
<evidence type="ECO:0000256" key="2">
    <source>
        <dbReference type="ARBA" id="ARBA00022801"/>
    </source>
</evidence>
<dbReference type="Proteomes" id="UP000477911">
    <property type="component" value="Unassembled WGS sequence"/>
</dbReference>
<organism evidence="4 5">
    <name type="scientific">Pseudooceanicola albus</name>
    <dbReference type="NCBI Taxonomy" id="2692189"/>
    <lineage>
        <taxon>Bacteria</taxon>
        <taxon>Pseudomonadati</taxon>
        <taxon>Pseudomonadota</taxon>
        <taxon>Alphaproteobacteria</taxon>
        <taxon>Rhodobacterales</taxon>
        <taxon>Paracoccaceae</taxon>
        <taxon>Pseudooceanicola</taxon>
    </lineage>
</organism>
<accession>A0A6L7G4F1</accession>
<dbReference type="PROSITE" id="PS51409">
    <property type="entry name" value="ARGINASE_2"/>
    <property type="match status" value="1"/>
</dbReference>
<dbReference type="SUPFAM" id="SSF52768">
    <property type="entry name" value="Arginase/deacetylase"/>
    <property type="match status" value="1"/>
</dbReference>
<dbReference type="GO" id="GO:0008783">
    <property type="term" value="F:agmatinase activity"/>
    <property type="evidence" value="ECO:0007669"/>
    <property type="project" value="TreeGrafter"/>
</dbReference>
<gene>
    <name evidence="4" type="ORF">GR170_12000</name>
</gene>
<dbReference type="AlphaFoldDB" id="A0A6L7G4F1"/>
<evidence type="ECO:0000256" key="3">
    <source>
        <dbReference type="PROSITE-ProRule" id="PRU00742"/>
    </source>
</evidence>
<reference evidence="4 5" key="1">
    <citation type="submission" date="2019-12" db="EMBL/GenBank/DDBJ databases">
        <authorList>
            <person name="Li M."/>
        </authorList>
    </citation>
    <scope>NUCLEOTIDE SEQUENCE [LARGE SCALE GENOMIC DNA]</scope>
    <source>
        <strain evidence="4 5">GBMRC 2024</strain>
    </source>
</reference>
<dbReference type="Pfam" id="PF00491">
    <property type="entry name" value="Arginase"/>
    <property type="match status" value="1"/>
</dbReference>
<comment type="caution">
    <text evidence="4">The sequence shown here is derived from an EMBL/GenBank/DDBJ whole genome shotgun (WGS) entry which is preliminary data.</text>
</comment>
<dbReference type="InterPro" id="IPR023696">
    <property type="entry name" value="Ureohydrolase_dom_sf"/>
</dbReference>
<evidence type="ECO:0000313" key="5">
    <source>
        <dbReference type="Proteomes" id="UP000477911"/>
    </source>
</evidence>
<dbReference type="GO" id="GO:0033389">
    <property type="term" value="P:putrescine biosynthetic process from arginine, via agmatine"/>
    <property type="evidence" value="ECO:0007669"/>
    <property type="project" value="TreeGrafter"/>
</dbReference>
<comment type="similarity">
    <text evidence="3">Belongs to the arginase family.</text>
</comment>
<dbReference type="RefSeq" id="WP_160894691.1">
    <property type="nucleotide sequence ID" value="NZ_WUMU01000013.1"/>
</dbReference>
<proteinExistence type="inferred from homology"/>